<protein>
    <submittedName>
        <fullName evidence="2">Uncharacterized protein</fullName>
    </submittedName>
</protein>
<sequence>MPRLPKAERLPDSSFSEPSEPSQIRPDEKPAATLRGEQEENPQLVAHSKGRQAGDAKGTNAGSPGRAGAGKDEEGGGKRGPREADEEKRADVAGGFNVGRSKL</sequence>
<keyword evidence="3" id="KW-1185">Reference proteome</keyword>
<evidence type="ECO:0000256" key="1">
    <source>
        <dbReference type="SAM" id="MobiDB-lite"/>
    </source>
</evidence>
<dbReference type="AlphaFoldDB" id="A0A5C3PIA3"/>
<organism evidence="2 3">
    <name type="scientific">Polyporus arcularius HHB13444</name>
    <dbReference type="NCBI Taxonomy" id="1314778"/>
    <lineage>
        <taxon>Eukaryota</taxon>
        <taxon>Fungi</taxon>
        <taxon>Dikarya</taxon>
        <taxon>Basidiomycota</taxon>
        <taxon>Agaricomycotina</taxon>
        <taxon>Agaricomycetes</taxon>
        <taxon>Polyporales</taxon>
        <taxon>Polyporaceae</taxon>
        <taxon>Polyporus</taxon>
    </lineage>
</organism>
<name>A0A5C3PIA3_9APHY</name>
<feature type="compositionally biased region" description="Basic and acidic residues" evidence="1">
    <location>
        <begin position="1"/>
        <end position="11"/>
    </location>
</feature>
<proteinExistence type="predicted"/>
<dbReference type="InParanoid" id="A0A5C3PIA3"/>
<feature type="compositionally biased region" description="Basic and acidic residues" evidence="1">
    <location>
        <begin position="69"/>
        <end position="91"/>
    </location>
</feature>
<feature type="compositionally biased region" description="Low complexity" evidence="1">
    <location>
        <begin position="13"/>
        <end position="22"/>
    </location>
</feature>
<evidence type="ECO:0000313" key="2">
    <source>
        <dbReference type="EMBL" id="TFK88827.1"/>
    </source>
</evidence>
<feature type="region of interest" description="Disordered" evidence="1">
    <location>
        <begin position="1"/>
        <end position="103"/>
    </location>
</feature>
<dbReference type="EMBL" id="ML211097">
    <property type="protein sequence ID" value="TFK88827.1"/>
    <property type="molecule type" value="Genomic_DNA"/>
</dbReference>
<accession>A0A5C3PIA3</accession>
<reference evidence="2 3" key="1">
    <citation type="journal article" date="2019" name="Nat. Ecol. Evol.">
        <title>Megaphylogeny resolves global patterns of mushroom evolution.</title>
        <authorList>
            <person name="Varga T."/>
            <person name="Krizsan K."/>
            <person name="Foldi C."/>
            <person name="Dima B."/>
            <person name="Sanchez-Garcia M."/>
            <person name="Sanchez-Ramirez S."/>
            <person name="Szollosi G.J."/>
            <person name="Szarkandi J.G."/>
            <person name="Papp V."/>
            <person name="Albert L."/>
            <person name="Andreopoulos W."/>
            <person name="Angelini C."/>
            <person name="Antonin V."/>
            <person name="Barry K.W."/>
            <person name="Bougher N.L."/>
            <person name="Buchanan P."/>
            <person name="Buyck B."/>
            <person name="Bense V."/>
            <person name="Catcheside P."/>
            <person name="Chovatia M."/>
            <person name="Cooper J."/>
            <person name="Damon W."/>
            <person name="Desjardin D."/>
            <person name="Finy P."/>
            <person name="Geml J."/>
            <person name="Haridas S."/>
            <person name="Hughes K."/>
            <person name="Justo A."/>
            <person name="Karasinski D."/>
            <person name="Kautmanova I."/>
            <person name="Kiss B."/>
            <person name="Kocsube S."/>
            <person name="Kotiranta H."/>
            <person name="LaButti K.M."/>
            <person name="Lechner B.E."/>
            <person name="Liimatainen K."/>
            <person name="Lipzen A."/>
            <person name="Lukacs Z."/>
            <person name="Mihaltcheva S."/>
            <person name="Morgado L.N."/>
            <person name="Niskanen T."/>
            <person name="Noordeloos M.E."/>
            <person name="Ohm R.A."/>
            <person name="Ortiz-Santana B."/>
            <person name="Ovrebo C."/>
            <person name="Racz N."/>
            <person name="Riley R."/>
            <person name="Savchenko A."/>
            <person name="Shiryaev A."/>
            <person name="Soop K."/>
            <person name="Spirin V."/>
            <person name="Szebenyi C."/>
            <person name="Tomsovsky M."/>
            <person name="Tulloss R.E."/>
            <person name="Uehling J."/>
            <person name="Grigoriev I.V."/>
            <person name="Vagvolgyi C."/>
            <person name="Papp T."/>
            <person name="Martin F.M."/>
            <person name="Miettinen O."/>
            <person name="Hibbett D.S."/>
            <person name="Nagy L.G."/>
        </authorList>
    </citation>
    <scope>NUCLEOTIDE SEQUENCE [LARGE SCALE GENOMIC DNA]</scope>
    <source>
        <strain evidence="2 3">HHB13444</strain>
    </source>
</reference>
<dbReference type="Proteomes" id="UP000308197">
    <property type="component" value="Unassembled WGS sequence"/>
</dbReference>
<evidence type="ECO:0000313" key="3">
    <source>
        <dbReference type="Proteomes" id="UP000308197"/>
    </source>
</evidence>
<gene>
    <name evidence="2" type="ORF">K466DRAFT_546382</name>
</gene>